<gene>
    <name evidence="1" type="ORF">BN12_1520008</name>
</gene>
<reference evidence="1 2" key="1">
    <citation type="journal article" date="2013" name="ISME J.">
        <title>A metabolic model for members of the genus Tetrasphaera involved in enhanced biological phosphorus removal.</title>
        <authorList>
            <person name="Kristiansen R."/>
            <person name="Nguyen H.T.T."/>
            <person name="Saunders A.M."/>
            <person name="Nielsen J.L."/>
            <person name="Wimmer R."/>
            <person name="Le V.Q."/>
            <person name="McIlroy S.J."/>
            <person name="Petrovski S."/>
            <person name="Seviour R.J."/>
            <person name="Calteau A."/>
            <person name="Nielsen K.L."/>
            <person name="Nielsen P.H."/>
        </authorList>
    </citation>
    <scope>NUCLEOTIDE SEQUENCE [LARGE SCALE GENOMIC DNA]</scope>
    <source>
        <strain evidence="1 2">T1-X7</strain>
    </source>
</reference>
<dbReference type="Proteomes" id="UP000035721">
    <property type="component" value="Unassembled WGS sequence"/>
</dbReference>
<sequence length="302" mass="31711">MVWASGTEGTVLRTVDAGRTVTSVGPADTDAIQFRDIEATSARHAVIMGIGDTPDAFRFYVTDDGGRHWRLAYQNADPAAFYDCMAFTSPRVGYAMSDPIRGKFRILRTTDAGHSWRLMSAKGMPAAKDGEFGFAASGTCLQTDRKGDLFLGSGGVDPARIFRSTDRGRTWTVQDSPVAGAAAGGIFSISFGWGRGGVAVGGDYTDPTAAKANGAWTSNLGRTWHPAKGLGGYRSGSAWVHDGASTVLAVGPTGSDVSTNGGRSYTTFDTGTFDSVDCVAGHCFASGDLGRLAVLRTTTPHR</sequence>
<dbReference type="Gene3D" id="2.130.10.10">
    <property type="entry name" value="YVTN repeat-like/Quinoprotein amine dehydrogenase"/>
    <property type="match status" value="2"/>
</dbReference>
<protein>
    <submittedName>
        <fullName evidence="1">Oxidoreductase</fullName>
    </submittedName>
</protein>
<dbReference type="SUPFAM" id="SSF110296">
    <property type="entry name" value="Oligoxyloglucan reducing end-specific cellobiohydrolase"/>
    <property type="match status" value="1"/>
</dbReference>
<dbReference type="PANTHER" id="PTHR47199">
    <property type="entry name" value="PHOTOSYSTEM II STABILITY/ASSEMBLY FACTOR HCF136, CHLOROPLASTIC"/>
    <property type="match status" value="1"/>
</dbReference>
<comment type="caution">
    <text evidence="1">The sequence shown here is derived from an EMBL/GenBank/DDBJ whole genome shotgun (WGS) entry which is preliminary data.</text>
</comment>
<organism evidence="1 2">
    <name type="scientific">Nostocoides japonicum T1-X7</name>
    <dbReference type="NCBI Taxonomy" id="1194083"/>
    <lineage>
        <taxon>Bacteria</taxon>
        <taxon>Bacillati</taxon>
        <taxon>Actinomycetota</taxon>
        <taxon>Actinomycetes</taxon>
        <taxon>Micrococcales</taxon>
        <taxon>Intrasporangiaceae</taxon>
        <taxon>Nostocoides</taxon>
    </lineage>
</organism>
<dbReference type="AlphaFoldDB" id="A0A077LU04"/>
<evidence type="ECO:0000313" key="2">
    <source>
        <dbReference type="Proteomes" id="UP000035721"/>
    </source>
</evidence>
<dbReference type="PANTHER" id="PTHR47199:SF2">
    <property type="entry name" value="PHOTOSYSTEM II STABILITY_ASSEMBLY FACTOR HCF136, CHLOROPLASTIC"/>
    <property type="match status" value="1"/>
</dbReference>
<dbReference type="EMBL" id="CAJB01000060">
    <property type="protein sequence ID" value="CCH76911.1"/>
    <property type="molecule type" value="Genomic_DNA"/>
</dbReference>
<accession>A0A077LU04</accession>
<name>A0A077LU04_9MICO</name>
<keyword evidence="2" id="KW-1185">Reference proteome</keyword>
<proteinExistence type="predicted"/>
<dbReference type="InterPro" id="IPR015943">
    <property type="entry name" value="WD40/YVTN_repeat-like_dom_sf"/>
</dbReference>
<evidence type="ECO:0000313" key="1">
    <source>
        <dbReference type="EMBL" id="CCH76911.1"/>
    </source>
</evidence>
<dbReference type="STRING" id="1194083.BN12_1520008"/>